<keyword evidence="1" id="KW-0472">Membrane</keyword>
<evidence type="ECO:0000313" key="2">
    <source>
        <dbReference type="EMBL" id="CAI2379260.1"/>
    </source>
</evidence>
<sequence>MYISVTGIIAQTIHLLILIGLNYTCFCKEIIKISGESYLCLLTLYFCYLYLLYYTFRNMYVCTTLKVAKTSYEMKDLGEKGTDIVKYLSQKTNDSSTTEESKDLKFFDDWERCKTCLRYSNFYHHHTISSRIEYLNQTLLLIWDI</sequence>
<dbReference type="AlphaFoldDB" id="A0AAD1XUD7"/>
<gene>
    <name evidence="2" type="ORF">ECRASSUSDP1_LOCUS20669</name>
</gene>
<keyword evidence="3" id="KW-1185">Reference proteome</keyword>
<keyword evidence="1" id="KW-1133">Transmembrane helix</keyword>
<feature type="transmembrane region" description="Helical" evidence="1">
    <location>
        <begin position="6"/>
        <end position="26"/>
    </location>
</feature>
<proteinExistence type="predicted"/>
<feature type="transmembrane region" description="Helical" evidence="1">
    <location>
        <begin position="38"/>
        <end position="56"/>
    </location>
</feature>
<reference evidence="2" key="1">
    <citation type="submission" date="2023-07" db="EMBL/GenBank/DDBJ databases">
        <authorList>
            <consortium name="AG Swart"/>
            <person name="Singh M."/>
            <person name="Singh A."/>
            <person name="Seah K."/>
            <person name="Emmerich C."/>
        </authorList>
    </citation>
    <scope>NUCLEOTIDE SEQUENCE</scope>
    <source>
        <strain evidence="2">DP1</strain>
    </source>
</reference>
<accession>A0AAD1XUD7</accession>
<comment type="caution">
    <text evidence="2">The sequence shown here is derived from an EMBL/GenBank/DDBJ whole genome shotgun (WGS) entry which is preliminary data.</text>
</comment>
<keyword evidence="1" id="KW-0812">Transmembrane</keyword>
<dbReference type="Proteomes" id="UP001295684">
    <property type="component" value="Unassembled WGS sequence"/>
</dbReference>
<protein>
    <submittedName>
        <fullName evidence="2">Uncharacterized protein</fullName>
    </submittedName>
</protein>
<organism evidence="2 3">
    <name type="scientific">Euplotes crassus</name>
    <dbReference type="NCBI Taxonomy" id="5936"/>
    <lineage>
        <taxon>Eukaryota</taxon>
        <taxon>Sar</taxon>
        <taxon>Alveolata</taxon>
        <taxon>Ciliophora</taxon>
        <taxon>Intramacronucleata</taxon>
        <taxon>Spirotrichea</taxon>
        <taxon>Hypotrichia</taxon>
        <taxon>Euplotida</taxon>
        <taxon>Euplotidae</taxon>
        <taxon>Moneuplotes</taxon>
    </lineage>
</organism>
<evidence type="ECO:0000256" key="1">
    <source>
        <dbReference type="SAM" id="Phobius"/>
    </source>
</evidence>
<dbReference type="EMBL" id="CAMPGE010021084">
    <property type="protein sequence ID" value="CAI2379260.1"/>
    <property type="molecule type" value="Genomic_DNA"/>
</dbReference>
<evidence type="ECO:0000313" key="3">
    <source>
        <dbReference type="Proteomes" id="UP001295684"/>
    </source>
</evidence>
<name>A0AAD1XUD7_EUPCR</name>